<feature type="domain" description="Phosphoribosyltransferase" evidence="13">
    <location>
        <begin position="33"/>
        <end position="140"/>
    </location>
</feature>
<comment type="subcellular location">
    <subcellularLocation>
        <location evidence="3 12">Cytoplasm</location>
    </subcellularLocation>
</comment>
<dbReference type="KEGG" id="vin:AKJ08_2989"/>
<dbReference type="GO" id="GO:0016208">
    <property type="term" value="F:AMP binding"/>
    <property type="evidence" value="ECO:0007669"/>
    <property type="project" value="TreeGrafter"/>
</dbReference>
<dbReference type="PANTHER" id="PTHR32315:SF3">
    <property type="entry name" value="ADENINE PHOSPHORIBOSYLTRANSFERASE"/>
    <property type="match status" value="1"/>
</dbReference>
<proteinExistence type="inferred from homology"/>
<gene>
    <name evidence="12" type="primary">apt</name>
    <name evidence="14" type="ORF">AKJ08_2989</name>
</gene>
<dbReference type="GO" id="GO:0005737">
    <property type="term" value="C:cytoplasm"/>
    <property type="evidence" value="ECO:0007669"/>
    <property type="project" value="UniProtKB-SubCell"/>
</dbReference>
<dbReference type="NCBIfam" id="NF002636">
    <property type="entry name" value="PRK02304.1-5"/>
    <property type="match status" value="1"/>
</dbReference>
<comment type="subunit">
    <text evidence="6 12">Homodimer.</text>
</comment>
<accession>A0A0K1PGG9</accession>
<dbReference type="Gene3D" id="3.40.50.2020">
    <property type="match status" value="1"/>
</dbReference>
<comment type="pathway">
    <text evidence="4 12">Purine metabolism; AMP biosynthesis via salvage pathway; AMP from adenine: step 1/1.</text>
</comment>
<sequence length="170" mass="18652">MELRERIRDVVDFPHEGIVFKDITPLIADPVAFRTAIDRLAEAISGEDVDRIVGIEARGFIFGSALACVMGKGFSIVRKPGKLPWRTDREEYSLEYGKSVLEIHEDAVQAGERVVIVDDLLATGGTAGAASRLVERRGGVVTSLAFVVELAFLGGREQLEGRRVHSLVEY</sequence>
<dbReference type="GO" id="GO:0002055">
    <property type="term" value="F:adenine binding"/>
    <property type="evidence" value="ECO:0007669"/>
    <property type="project" value="TreeGrafter"/>
</dbReference>
<protein>
    <recommendedName>
        <fullName evidence="7 12">Adenine phosphoribosyltransferase</fullName>
        <shortName evidence="12">APRT</shortName>
        <ecNumber evidence="7 12">2.4.2.7</ecNumber>
    </recommendedName>
</protein>
<reference evidence="14 15" key="1">
    <citation type="submission" date="2015-08" db="EMBL/GenBank/DDBJ databases">
        <authorList>
            <person name="Babu N.S."/>
            <person name="Beckwith C.J."/>
            <person name="Beseler K.G."/>
            <person name="Brison A."/>
            <person name="Carone J.V."/>
            <person name="Caskin T.P."/>
            <person name="Diamond M."/>
            <person name="Durham M.E."/>
            <person name="Foxe J.M."/>
            <person name="Go M."/>
            <person name="Henderson B.A."/>
            <person name="Jones I.B."/>
            <person name="McGettigan J.A."/>
            <person name="Micheletti S.J."/>
            <person name="Nasrallah M.E."/>
            <person name="Ortiz D."/>
            <person name="Piller C.R."/>
            <person name="Privatt S.R."/>
            <person name="Schneider S.L."/>
            <person name="Sharp S."/>
            <person name="Smith T.C."/>
            <person name="Stanton J.D."/>
            <person name="Ullery H.E."/>
            <person name="Wilson R.J."/>
            <person name="Serrano M.G."/>
            <person name="Buck G."/>
            <person name="Lee V."/>
            <person name="Wang Y."/>
            <person name="Carvalho R."/>
            <person name="Voegtly L."/>
            <person name="Shi R."/>
            <person name="Duckworth R."/>
            <person name="Johnson A."/>
            <person name="Loviza R."/>
            <person name="Walstead R."/>
            <person name="Shah Z."/>
            <person name="Kiflezghi M."/>
            <person name="Wade K."/>
            <person name="Ball S.L."/>
            <person name="Bradley K.W."/>
            <person name="Asai D.J."/>
            <person name="Bowman C.A."/>
            <person name="Russell D.A."/>
            <person name="Pope W.H."/>
            <person name="Jacobs-Sera D."/>
            <person name="Hendrix R.W."/>
            <person name="Hatfull G.F."/>
        </authorList>
    </citation>
    <scope>NUCLEOTIDE SEQUENCE [LARGE SCALE GENOMIC DNA]</scope>
    <source>
        <strain evidence="14 15">DSM 27710</strain>
    </source>
</reference>
<dbReference type="EMBL" id="CP012332">
    <property type="protein sequence ID" value="AKU92602.1"/>
    <property type="molecule type" value="Genomic_DNA"/>
</dbReference>
<evidence type="ECO:0000256" key="4">
    <source>
        <dbReference type="ARBA" id="ARBA00004659"/>
    </source>
</evidence>
<comment type="catalytic activity">
    <reaction evidence="1 12">
        <text>AMP + diphosphate = 5-phospho-alpha-D-ribose 1-diphosphate + adenine</text>
        <dbReference type="Rhea" id="RHEA:16609"/>
        <dbReference type="ChEBI" id="CHEBI:16708"/>
        <dbReference type="ChEBI" id="CHEBI:33019"/>
        <dbReference type="ChEBI" id="CHEBI:58017"/>
        <dbReference type="ChEBI" id="CHEBI:456215"/>
        <dbReference type="EC" id="2.4.2.7"/>
    </reaction>
</comment>
<evidence type="ECO:0000256" key="8">
    <source>
        <dbReference type="ARBA" id="ARBA00022490"/>
    </source>
</evidence>
<name>A0A0K1PGG9_9BACT</name>
<evidence type="ECO:0000256" key="1">
    <source>
        <dbReference type="ARBA" id="ARBA00000868"/>
    </source>
</evidence>
<dbReference type="GO" id="GO:0006166">
    <property type="term" value="P:purine ribonucleoside salvage"/>
    <property type="evidence" value="ECO:0007669"/>
    <property type="project" value="UniProtKB-UniRule"/>
</dbReference>
<keyword evidence="8 12" id="KW-0963">Cytoplasm</keyword>
<dbReference type="FunFam" id="3.40.50.2020:FF:000004">
    <property type="entry name" value="Adenine phosphoribosyltransferase"/>
    <property type="match status" value="1"/>
</dbReference>
<evidence type="ECO:0000256" key="3">
    <source>
        <dbReference type="ARBA" id="ARBA00004496"/>
    </source>
</evidence>
<evidence type="ECO:0000256" key="5">
    <source>
        <dbReference type="ARBA" id="ARBA00008391"/>
    </source>
</evidence>
<dbReference type="Pfam" id="PF00156">
    <property type="entry name" value="Pribosyltran"/>
    <property type="match status" value="1"/>
</dbReference>
<dbReference type="InterPro" id="IPR050054">
    <property type="entry name" value="UPRTase/APRTase"/>
</dbReference>
<dbReference type="InterPro" id="IPR005764">
    <property type="entry name" value="Ade_phspho_trans"/>
</dbReference>
<keyword evidence="10 12" id="KW-0808">Transferase</keyword>
<comment type="similarity">
    <text evidence="5 12">Belongs to the purine/pyrimidine phosphoribosyltransferase family.</text>
</comment>
<dbReference type="CDD" id="cd06223">
    <property type="entry name" value="PRTases_typeI"/>
    <property type="match status" value="1"/>
</dbReference>
<dbReference type="GO" id="GO:0044209">
    <property type="term" value="P:AMP salvage"/>
    <property type="evidence" value="ECO:0007669"/>
    <property type="project" value="UniProtKB-UniRule"/>
</dbReference>
<dbReference type="NCBIfam" id="NF002634">
    <property type="entry name" value="PRK02304.1-3"/>
    <property type="match status" value="1"/>
</dbReference>
<dbReference type="InterPro" id="IPR029057">
    <property type="entry name" value="PRTase-like"/>
</dbReference>
<dbReference type="OrthoDB" id="9803963at2"/>
<evidence type="ECO:0000259" key="13">
    <source>
        <dbReference type="Pfam" id="PF00156"/>
    </source>
</evidence>
<evidence type="ECO:0000313" key="14">
    <source>
        <dbReference type="EMBL" id="AKU92602.1"/>
    </source>
</evidence>
<dbReference type="NCBIfam" id="TIGR01090">
    <property type="entry name" value="apt"/>
    <property type="match status" value="1"/>
</dbReference>
<dbReference type="AlphaFoldDB" id="A0A0K1PGG9"/>
<dbReference type="RefSeq" id="WP_050726750.1">
    <property type="nucleotide sequence ID" value="NZ_CP012332.1"/>
</dbReference>
<keyword evidence="15" id="KW-1185">Reference proteome</keyword>
<evidence type="ECO:0000256" key="11">
    <source>
        <dbReference type="ARBA" id="ARBA00022726"/>
    </source>
</evidence>
<dbReference type="InterPro" id="IPR000836">
    <property type="entry name" value="PRTase_dom"/>
</dbReference>
<keyword evidence="9 12" id="KW-0328">Glycosyltransferase</keyword>
<evidence type="ECO:0000256" key="12">
    <source>
        <dbReference type="HAMAP-Rule" id="MF_00004"/>
    </source>
</evidence>
<dbReference type="GO" id="GO:0006168">
    <property type="term" value="P:adenine salvage"/>
    <property type="evidence" value="ECO:0007669"/>
    <property type="project" value="InterPro"/>
</dbReference>
<dbReference type="SUPFAM" id="SSF53271">
    <property type="entry name" value="PRTase-like"/>
    <property type="match status" value="1"/>
</dbReference>
<dbReference type="PANTHER" id="PTHR32315">
    <property type="entry name" value="ADENINE PHOSPHORIBOSYLTRANSFERASE"/>
    <property type="match status" value="1"/>
</dbReference>
<organism evidence="14 15">
    <name type="scientific">Vulgatibacter incomptus</name>
    <dbReference type="NCBI Taxonomy" id="1391653"/>
    <lineage>
        <taxon>Bacteria</taxon>
        <taxon>Pseudomonadati</taxon>
        <taxon>Myxococcota</taxon>
        <taxon>Myxococcia</taxon>
        <taxon>Myxococcales</taxon>
        <taxon>Cystobacterineae</taxon>
        <taxon>Vulgatibacteraceae</taxon>
        <taxon>Vulgatibacter</taxon>
    </lineage>
</organism>
<keyword evidence="11 12" id="KW-0660">Purine salvage</keyword>
<comment type="function">
    <text evidence="2 12">Catalyzes a salvage reaction resulting in the formation of AMP, that is energically less costly than de novo synthesis.</text>
</comment>
<evidence type="ECO:0000313" key="15">
    <source>
        <dbReference type="Proteomes" id="UP000055590"/>
    </source>
</evidence>
<dbReference type="GO" id="GO:0003999">
    <property type="term" value="F:adenine phosphoribosyltransferase activity"/>
    <property type="evidence" value="ECO:0007669"/>
    <property type="project" value="UniProtKB-UniRule"/>
</dbReference>
<dbReference type="EC" id="2.4.2.7" evidence="7 12"/>
<evidence type="ECO:0000256" key="6">
    <source>
        <dbReference type="ARBA" id="ARBA00011738"/>
    </source>
</evidence>
<evidence type="ECO:0000256" key="9">
    <source>
        <dbReference type="ARBA" id="ARBA00022676"/>
    </source>
</evidence>
<evidence type="ECO:0000256" key="7">
    <source>
        <dbReference type="ARBA" id="ARBA00011893"/>
    </source>
</evidence>
<dbReference type="Proteomes" id="UP000055590">
    <property type="component" value="Chromosome"/>
</dbReference>
<dbReference type="STRING" id="1391653.AKJ08_2989"/>
<evidence type="ECO:0000256" key="2">
    <source>
        <dbReference type="ARBA" id="ARBA00003968"/>
    </source>
</evidence>
<dbReference type="UniPathway" id="UPA00588">
    <property type="reaction ID" value="UER00646"/>
</dbReference>
<dbReference type="PATRIC" id="fig|1391653.3.peg.3113"/>
<evidence type="ECO:0000256" key="10">
    <source>
        <dbReference type="ARBA" id="ARBA00022679"/>
    </source>
</evidence>
<dbReference type="HAMAP" id="MF_00004">
    <property type="entry name" value="Aden_phosphoribosyltr"/>
    <property type="match status" value="1"/>
</dbReference>